<feature type="transmembrane region" description="Helical" evidence="14">
    <location>
        <begin position="430"/>
        <end position="449"/>
    </location>
</feature>
<evidence type="ECO:0000256" key="10">
    <source>
        <dbReference type="ARBA" id="ARBA00023173"/>
    </source>
</evidence>
<keyword evidence="11" id="KW-0325">Glycoprotein</keyword>
<comment type="similarity">
    <text evidence="14">Belongs to the ligand-gated ion channel (TC 1.A.9) family.</text>
</comment>
<keyword evidence="3" id="KW-1003">Cell membrane</keyword>
<name>A0A444U2Q1_ACIRT</name>
<feature type="transmembrane region" description="Helical" evidence="14">
    <location>
        <begin position="190"/>
        <end position="210"/>
    </location>
</feature>
<dbReference type="GO" id="GO:0004890">
    <property type="term" value="F:GABA-A receptor activity"/>
    <property type="evidence" value="ECO:0007669"/>
    <property type="project" value="InterPro"/>
</dbReference>
<keyword evidence="10" id="KW-0869">Chloride channel</keyword>
<dbReference type="InterPro" id="IPR038050">
    <property type="entry name" value="Neuro_actylchol_rec"/>
</dbReference>
<dbReference type="PRINTS" id="PR01079">
    <property type="entry name" value="GABAARALPHA"/>
</dbReference>
<keyword evidence="12" id="KW-0868">Chloride</keyword>
<accession>A0A444U2Q1</accession>
<evidence type="ECO:0000256" key="14">
    <source>
        <dbReference type="RuleBase" id="RU000687"/>
    </source>
</evidence>
<dbReference type="PANTHER" id="PTHR18945">
    <property type="entry name" value="NEUROTRANSMITTER GATED ION CHANNEL"/>
    <property type="match status" value="1"/>
</dbReference>
<evidence type="ECO:0000256" key="11">
    <source>
        <dbReference type="ARBA" id="ARBA00023180"/>
    </source>
</evidence>
<dbReference type="EMBL" id="SCEB01215466">
    <property type="protein sequence ID" value="RXM29389.1"/>
    <property type="molecule type" value="Genomic_DNA"/>
</dbReference>
<dbReference type="Pfam" id="PF02931">
    <property type="entry name" value="Neur_chan_LBD"/>
    <property type="match status" value="1"/>
</dbReference>
<dbReference type="PROSITE" id="PS00236">
    <property type="entry name" value="NEUROTR_ION_CHANNEL"/>
    <property type="match status" value="1"/>
</dbReference>
<dbReference type="InterPro" id="IPR036734">
    <property type="entry name" value="Neur_chan_lig-bd_sf"/>
</dbReference>
<evidence type="ECO:0000256" key="4">
    <source>
        <dbReference type="ARBA" id="ARBA00022692"/>
    </source>
</evidence>
<dbReference type="GO" id="GO:0005230">
    <property type="term" value="F:extracellular ligand-gated monoatomic ion channel activity"/>
    <property type="evidence" value="ECO:0007669"/>
    <property type="project" value="InterPro"/>
</dbReference>
<dbReference type="PRINTS" id="PR00252">
    <property type="entry name" value="NRIONCHANNEL"/>
</dbReference>
<evidence type="ECO:0000256" key="7">
    <source>
        <dbReference type="ARBA" id="ARBA00023065"/>
    </source>
</evidence>
<dbReference type="PRINTS" id="PR00253">
    <property type="entry name" value="GABAARECEPTR"/>
</dbReference>
<comment type="caution">
    <text evidence="17">The sequence shown here is derived from an EMBL/GenBank/DDBJ whole genome shotgun (WGS) entry which is preliminary data.</text>
</comment>
<reference evidence="17 18" key="1">
    <citation type="submission" date="2019-01" db="EMBL/GenBank/DDBJ databases">
        <title>Draft Genome and Complete Hox-Cluster Characterization of the Sterlet Sturgeon (Acipenser ruthenus).</title>
        <authorList>
            <person name="Wei Q."/>
        </authorList>
    </citation>
    <scope>NUCLEOTIDE SEQUENCE [LARGE SCALE GENOMIC DNA]</scope>
    <source>
        <strain evidence="17">WHYD16114868_AA</strain>
        <tissue evidence="17">Blood</tissue>
    </source>
</reference>
<dbReference type="GO" id="GO:0034707">
    <property type="term" value="C:chloride channel complex"/>
    <property type="evidence" value="ECO:0007669"/>
    <property type="project" value="UniProtKB-KW"/>
</dbReference>
<evidence type="ECO:0000256" key="5">
    <source>
        <dbReference type="ARBA" id="ARBA00022729"/>
    </source>
</evidence>
<evidence type="ECO:0000256" key="6">
    <source>
        <dbReference type="ARBA" id="ARBA00022989"/>
    </source>
</evidence>
<dbReference type="InterPro" id="IPR006201">
    <property type="entry name" value="Neur_channel"/>
</dbReference>
<keyword evidence="5" id="KW-0732">Signal</keyword>
<dbReference type="Gene3D" id="1.20.58.390">
    <property type="entry name" value="Neurotransmitter-gated ion-channel transmembrane domain"/>
    <property type="match status" value="1"/>
</dbReference>
<dbReference type="FunFam" id="2.70.170.10:FF:000043">
    <property type="entry name" value="Gamma-aminobutyric acid receptor alpha-like"/>
    <property type="match status" value="1"/>
</dbReference>
<keyword evidence="9" id="KW-1015">Disulfide bond</keyword>
<dbReference type="GO" id="GO:0005254">
    <property type="term" value="F:chloride channel activity"/>
    <property type="evidence" value="ECO:0007669"/>
    <property type="project" value="UniProtKB-KW"/>
</dbReference>
<dbReference type="InterPro" id="IPR006028">
    <property type="entry name" value="GABAA/Glycine_rcpt"/>
</dbReference>
<dbReference type="GO" id="GO:0045211">
    <property type="term" value="C:postsynaptic membrane"/>
    <property type="evidence" value="ECO:0007669"/>
    <property type="project" value="UniProtKB-SubCell"/>
</dbReference>
<feature type="domain" description="Neurotransmitter-gated ion-channel ligand-binding" evidence="16">
    <location>
        <begin position="49"/>
        <end position="197"/>
    </location>
</feature>
<evidence type="ECO:0000313" key="17">
    <source>
        <dbReference type="EMBL" id="RXM29389.1"/>
    </source>
</evidence>
<dbReference type="InterPro" id="IPR036719">
    <property type="entry name" value="Neuro-gated_channel_TM_sf"/>
</dbReference>
<feature type="region of interest" description="Disordered" evidence="15">
    <location>
        <begin position="401"/>
        <end position="421"/>
    </location>
</feature>
<proteinExistence type="inferred from homology"/>
<keyword evidence="6 14" id="KW-1133">Transmembrane helix</keyword>
<dbReference type="GO" id="GO:0007214">
    <property type="term" value="P:gamma-aminobutyric acid signaling pathway"/>
    <property type="evidence" value="ECO:0007669"/>
    <property type="project" value="InterPro"/>
</dbReference>
<protein>
    <submittedName>
        <fullName evidence="17">Gamma-aminobutyric acid receptor subunit alpha-4</fullName>
    </submittedName>
</protein>
<feature type="transmembrane region" description="Helical" evidence="14">
    <location>
        <begin position="12"/>
        <end position="30"/>
    </location>
</feature>
<evidence type="ECO:0000313" key="18">
    <source>
        <dbReference type="Proteomes" id="UP000289886"/>
    </source>
</evidence>
<dbReference type="PRINTS" id="PR01617">
    <property type="entry name" value="GABAARALPHA4"/>
</dbReference>
<dbReference type="AlphaFoldDB" id="A0A444U2Q1"/>
<feature type="compositionally biased region" description="Polar residues" evidence="15">
    <location>
        <begin position="295"/>
        <end position="312"/>
    </location>
</feature>
<keyword evidence="7 14" id="KW-0406">Ion transport</keyword>
<dbReference type="InterPro" id="IPR001390">
    <property type="entry name" value="GABAAa_rcpt"/>
</dbReference>
<dbReference type="InterPro" id="IPR005434">
    <property type="entry name" value="GABBAa4_rcpt"/>
</dbReference>
<evidence type="ECO:0000256" key="8">
    <source>
        <dbReference type="ARBA" id="ARBA00023136"/>
    </source>
</evidence>
<evidence type="ECO:0000256" key="9">
    <source>
        <dbReference type="ARBA" id="ARBA00023157"/>
    </source>
</evidence>
<keyword evidence="2 14" id="KW-0813">Transport</keyword>
<comment type="subcellular location">
    <subcellularLocation>
        <location evidence="1">Cell membrane</location>
        <topology evidence="1">Multi-pass membrane protein</topology>
    </subcellularLocation>
</comment>
<keyword evidence="4 14" id="KW-0812">Transmembrane</keyword>
<feature type="region of interest" description="Disordered" evidence="15">
    <location>
        <begin position="254"/>
        <end position="289"/>
    </location>
</feature>
<keyword evidence="17" id="KW-0675">Receptor</keyword>
<dbReference type="InterPro" id="IPR006202">
    <property type="entry name" value="Neur_chan_lig-bd"/>
</dbReference>
<evidence type="ECO:0000256" key="15">
    <source>
        <dbReference type="SAM" id="MobiDB-lite"/>
    </source>
</evidence>
<dbReference type="SUPFAM" id="SSF63712">
    <property type="entry name" value="Nicotinic receptor ligand binding domain-like"/>
    <property type="match status" value="1"/>
</dbReference>
<evidence type="ECO:0000256" key="2">
    <source>
        <dbReference type="ARBA" id="ARBA00022448"/>
    </source>
</evidence>
<evidence type="ECO:0000256" key="12">
    <source>
        <dbReference type="ARBA" id="ARBA00023214"/>
    </source>
</evidence>
<sequence length="457" mass="50465">MVSAKKEMVIAMSSSYISTLIYFLYMTACIRKTSGQIKKDEKIYPENFTRILDRLLDGYDSRLRPGFGGPVTVVKTDIYVTSFGPVSDVEMEYTMDVFFRQTWVDKRLKYEGPIEILRLNNLMVTKVWTPDTFFRNGKKSVSHNMTAPNKLFRIMKNGTILYTMRLTINAECPMRLMDFPMDGHACPLKFGSWITTVLTMTTLSISARHSLPKVSYATAMDWFIAVCFAFVFSALIEFAAVNYFTNTQIEKAKKKIGKSSPAPKASAGTRANDTDEILQNPDTNGNLRKRMNYMTQPDANSGQRTDTGSNSKGGVIRQSLVGQVPSAVAPSSFSHSSPNPFSLVNVHPPVLTSGSTPPAPPSSPTLPSHIPTNRIVGPASIQHLLGPKLEHIQATATIKKAHVKQPSSSSAPPAPSPGSGTSKIDKYARILFPVSFGAFNMVYWVVYLSKDTMEPES</sequence>
<dbReference type="Proteomes" id="UP000289886">
    <property type="component" value="Unassembled WGS sequence"/>
</dbReference>
<keyword evidence="13 14" id="KW-0407">Ion channel</keyword>
<evidence type="ECO:0000256" key="13">
    <source>
        <dbReference type="ARBA" id="ARBA00023303"/>
    </source>
</evidence>
<dbReference type="Gene3D" id="2.70.170.10">
    <property type="entry name" value="Neurotransmitter-gated ion-channel ligand-binding domain"/>
    <property type="match status" value="1"/>
</dbReference>
<evidence type="ECO:0000256" key="3">
    <source>
        <dbReference type="ARBA" id="ARBA00022475"/>
    </source>
</evidence>
<organism evidence="17 18">
    <name type="scientific">Acipenser ruthenus</name>
    <name type="common">Sterlet sturgeon</name>
    <dbReference type="NCBI Taxonomy" id="7906"/>
    <lineage>
        <taxon>Eukaryota</taxon>
        <taxon>Metazoa</taxon>
        <taxon>Chordata</taxon>
        <taxon>Craniata</taxon>
        <taxon>Vertebrata</taxon>
        <taxon>Euteleostomi</taxon>
        <taxon>Actinopterygii</taxon>
        <taxon>Chondrostei</taxon>
        <taxon>Acipenseriformes</taxon>
        <taxon>Acipenseridae</taxon>
        <taxon>Acipenser</taxon>
    </lineage>
</organism>
<evidence type="ECO:0000256" key="1">
    <source>
        <dbReference type="ARBA" id="ARBA00004651"/>
    </source>
</evidence>
<dbReference type="SUPFAM" id="SSF90112">
    <property type="entry name" value="Neurotransmitter-gated ion-channel transmembrane pore"/>
    <property type="match status" value="1"/>
</dbReference>
<keyword evidence="18" id="KW-1185">Reference proteome</keyword>
<dbReference type="InterPro" id="IPR018000">
    <property type="entry name" value="Neurotransmitter_ion_chnl_CS"/>
</dbReference>
<feature type="region of interest" description="Disordered" evidence="15">
    <location>
        <begin position="295"/>
        <end position="314"/>
    </location>
</feature>
<evidence type="ECO:0000259" key="16">
    <source>
        <dbReference type="Pfam" id="PF02931"/>
    </source>
</evidence>
<gene>
    <name evidence="17" type="ORF">EOD39_8815</name>
</gene>
<keyword evidence="8 14" id="KW-0472">Membrane</keyword>
<feature type="transmembrane region" description="Helical" evidence="14">
    <location>
        <begin position="222"/>
        <end position="245"/>
    </location>
</feature>